<proteinExistence type="predicted"/>
<dbReference type="EMBL" id="AGEY01000089">
    <property type="protein sequence ID" value="EHL98038.1"/>
    <property type="molecule type" value="Genomic_DNA"/>
</dbReference>
<dbReference type="Proteomes" id="UP000004625">
    <property type="component" value="Unassembled WGS sequence"/>
</dbReference>
<dbReference type="STRING" id="797515.HMPREF9103_01780"/>
<dbReference type="InterPro" id="IPR021707">
    <property type="entry name" value="DUF3290"/>
</dbReference>
<accession>G9ZPX5</accession>
<name>G9ZPX5_9LACO</name>
<evidence type="ECO:0008006" key="3">
    <source>
        <dbReference type="Google" id="ProtNLM"/>
    </source>
</evidence>
<reference evidence="1 2" key="1">
    <citation type="submission" date="2011-09" db="EMBL/GenBank/DDBJ databases">
        <authorList>
            <person name="Weinstock G."/>
            <person name="Sodergren E."/>
            <person name="Clifton S."/>
            <person name="Fulton L."/>
            <person name="Fulton B."/>
            <person name="Courtney L."/>
            <person name="Fronick C."/>
            <person name="Harrison M."/>
            <person name="Strong C."/>
            <person name="Farmer C."/>
            <person name="Delahaunty K."/>
            <person name="Markovic C."/>
            <person name="Hall O."/>
            <person name="Minx P."/>
            <person name="Tomlinson C."/>
            <person name="Mitreva M."/>
            <person name="Hou S."/>
            <person name="Chen J."/>
            <person name="Wollam A."/>
            <person name="Pepin K.H."/>
            <person name="Johnson M."/>
            <person name="Bhonagiri V."/>
            <person name="Zhang X."/>
            <person name="Suruliraj S."/>
            <person name="Warren W."/>
            <person name="Chinwalla A."/>
            <person name="Mardis E.R."/>
            <person name="Wilson R.K."/>
        </authorList>
    </citation>
    <scope>NUCLEOTIDE SEQUENCE [LARGE SCALE GENOMIC DNA]</scope>
    <source>
        <strain evidence="1 2">F0439</strain>
    </source>
</reference>
<dbReference type="eggNOG" id="ENOG50341TS">
    <property type="taxonomic scope" value="Bacteria"/>
</dbReference>
<comment type="caution">
    <text evidence="1">The sequence shown here is derived from an EMBL/GenBank/DDBJ whole genome shotgun (WGS) entry which is preliminary data.</text>
</comment>
<evidence type="ECO:0000313" key="2">
    <source>
        <dbReference type="Proteomes" id="UP000004625"/>
    </source>
</evidence>
<organism evidence="1 2">
    <name type="scientific">Lentilactobacillus parafarraginis F0439</name>
    <dbReference type="NCBI Taxonomy" id="797515"/>
    <lineage>
        <taxon>Bacteria</taxon>
        <taxon>Bacillati</taxon>
        <taxon>Bacillota</taxon>
        <taxon>Bacilli</taxon>
        <taxon>Lactobacillales</taxon>
        <taxon>Lactobacillaceae</taxon>
        <taxon>Lentilactobacillus</taxon>
    </lineage>
</organism>
<dbReference type="PATRIC" id="fig|797515.3.peg.1644"/>
<dbReference type="HOGENOM" id="CLU_125416_1_0_9"/>
<evidence type="ECO:0000313" key="1">
    <source>
        <dbReference type="EMBL" id="EHL98038.1"/>
    </source>
</evidence>
<gene>
    <name evidence="1" type="ORF">HMPREF9103_01780</name>
</gene>
<dbReference type="Pfam" id="PF11694">
    <property type="entry name" value="DUF3290"/>
    <property type="match status" value="1"/>
</dbReference>
<sequence length="125" mass="14215">MLVIVFILFLLHYLRNRFDIKYKDLTIIVGTLLLLILGMQYNDFNTIQSSIKQSGQITTLLDKIAAELDVSKTAVSVNSTTPNDNVLVKTPKGYFRVNYNTDGSQFVLETVQLRDTNRVKIEGEK</sequence>
<protein>
    <recommendedName>
        <fullName evidence="3">DUF3290 domain-containing protein</fullName>
    </recommendedName>
</protein>
<keyword evidence="2" id="KW-1185">Reference proteome</keyword>
<dbReference type="AlphaFoldDB" id="G9ZPX5"/>